<keyword evidence="4 7" id="KW-0233">DNA recombination</keyword>
<keyword evidence="6 7" id="KW-0539">Nucleus</keyword>
<keyword evidence="3 7" id="KW-0227">DNA damage</keyword>
<dbReference type="GO" id="GO:0006310">
    <property type="term" value="P:DNA recombination"/>
    <property type="evidence" value="ECO:0007669"/>
    <property type="project" value="UniProtKB-UniRule"/>
</dbReference>
<evidence type="ECO:0000256" key="8">
    <source>
        <dbReference type="SAM" id="MobiDB-lite"/>
    </source>
</evidence>
<protein>
    <recommendedName>
        <fullName evidence="7">Non-structural maintenance of chromosomes element 4</fullName>
    </recommendedName>
</protein>
<name>W8BXR5_CERCA</name>
<dbReference type="InterPro" id="IPR014854">
    <property type="entry name" value="Nse4_C"/>
</dbReference>
<dbReference type="EMBL" id="GAMC01008449">
    <property type="protein sequence ID" value="JAB98106.1"/>
    <property type="molecule type" value="mRNA"/>
</dbReference>
<reference evidence="11" key="2">
    <citation type="journal article" date="2014" name="BMC Genomics">
        <title>A genomic perspective to assessing quality of mass-reared SIT flies used in Mediterranean fruit fly (Ceratitis capitata) eradication in California.</title>
        <authorList>
            <person name="Calla B."/>
            <person name="Hall B."/>
            <person name="Hou S."/>
            <person name="Geib S.M."/>
        </authorList>
    </citation>
    <scope>NUCLEOTIDE SEQUENCE</scope>
</reference>
<comment type="function">
    <text evidence="7">Component of the SMC5-SMC6 complex, that promotes sister chromatid alignment after DNA damage and facilitates double-stranded DNA breaks (DSBs) repair via homologous recombination between sister chromatids.</text>
</comment>
<dbReference type="InterPro" id="IPR027786">
    <property type="entry name" value="Nse4/EID"/>
</dbReference>
<dbReference type="GO" id="GO:0006281">
    <property type="term" value="P:DNA repair"/>
    <property type="evidence" value="ECO:0007669"/>
    <property type="project" value="UniProtKB-UniRule"/>
</dbReference>
<evidence type="ECO:0000256" key="9">
    <source>
        <dbReference type="SAM" id="Phobius"/>
    </source>
</evidence>
<dbReference type="GO" id="GO:0005634">
    <property type="term" value="C:nucleus"/>
    <property type="evidence" value="ECO:0007669"/>
    <property type="project" value="UniProtKB-SubCell"/>
</dbReference>
<keyword evidence="9" id="KW-1133">Transmembrane helix</keyword>
<evidence type="ECO:0000256" key="6">
    <source>
        <dbReference type="ARBA" id="ARBA00023242"/>
    </source>
</evidence>
<comment type="similarity">
    <text evidence="2 7">Belongs to the NSE4 family.</text>
</comment>
<dbReference type="PANTHER" id="PTHR16140:SF0">
    <property type="entry name" value="NON-STRUCTURAL MAINTENANCE OF CHROMOSOMES ELEMENT 4"/>
    <property type="match status" value="1"/>
</dbReference>
<evidence type="ECO:0000256" key="4">
    <source>
        <dbReference type="ARBA" id="ARBA00023172"/>
    </source>
</evidence>
<evidence type="ECO:0000259" key="10">
    <source>
        <dbReference type="Pfam" id="PF08743"/>
    </source>
</evidence>
<gene>
    <name evidence="11" type="primary">EID3</name>
</gene>
<dbReference type="GO" id="GO:0030915">
    <property type="term" value="C:Smc5-Smc6 complex"/>
    <property type="evidence" value="ECO:0007669"/>
    <property type="project" value="UniProtKB-UniRule"/>
</dbReference>
<proteinExistence type="evidence at transcript level"/>
<dbReference type="Pfam" id="PF08743">
    <property type="entry name" value="Nse4_C"/>
    <property type="match status" value="1"/>
</dbReference>
<evidence type="ECO:0000256" key="3">
    <source>
        <dbReference type="ARBA" id="ARBA00022763"/>
    </source>
</evidence>
<keyword evidence="9" id="KW-0812">Transmembrane</keyword>
<feature type="transmembrane region" description="Helical" evidence="9">
    <location>
        <begin position="6"/>
        <end position="23"/>
    </location>
</feature>
<dbReference type="AlphaFoldDB" id="W8BXR5"/>
<reference evidence="11" key="1">
    <citation type="submission" date="2013-07" db="EMBL/GenBank/DDBJ databases">
        <authorList>
            <person name="Geib S."/>
        </authorList>
    </citation>
    <scope>NUCLEOTIDE SEQUENCE</scope>
</reference>
<evidence type="ECO:0000256" key="7">
    <source>
        <dbReference type="RuleBase" id="RU365071"/>
    </source>
</evidence>
<evidence type="ECO:0000256" key="1">
    <source>
        <dbReference type="ARBA" id="ARBA00004123"/>
    </source>
</evidence>
<dbReference type="PANTHER" id="PTHR16140">
    <property type="entry name" value="NON-STRUCTURAL MAINTENANCE OF CHROMOSOMES ELEMENT 4"/>
    <property type="match status" value="1"/>
</dbReference>
<keyword evidence="9" id="KW-0472">Membrane</keyword>
<feature type="non-terminal residue" evidence="11">
    <location>
        <position position="1"/>
    </location>
</feature>
<feature type="domain" description="Non-structural maintenance of chromosome element 4 C-terminal" evidence="10">
    <location>
        <begin position="234"/>
        <end position="309"/>
    </location>
</feature>
<feature type="region of interest" description="Disordered" evidence="8">
    <location>
        <begin position="185"/>
        <end position="210"/>
    </location>
</feature>
<accession>W8BXR5</accession>
<evidence type="ECO:0000256" key="5">
    <source>
        <dbReference type="ARBA" id="ARBA00023204"/>
    </source>
</evidence>
<dbReference type="OrthoDB" id="361242at2759"/>
<evidence type="ECO:0000256" key="2">
    <source>
        <dbReference type="ARBA" id="ARBA00008997"/>
    </source>
</evidence>
<keyword evidence="5 7" id="KW-0234">DNA repair</keyword>
<organism evidence="11">
    <name type="scientific">Ceratitis capitata</name>
    <name type="common">Mediterranean fruit fly</name>
    <name type="synonym">Tephritis capitata</name>
    <dbReference type="NCBI Taxonomy" id="7213"/>
    <lineage>
        <taxon>Eukaryota</taxon>
        <taxon>Metazoa</taxon>
        <taxon>Ecdysozoa</taxon>
        <taxon>Arthropoda</taxon>
        <taxon>Hexapoda</taxon>
        <taxon>Insecta</taxon>
        <taxon>Pterygota</taxon>
        <taxon>Neoptera</taxon>
        <taxon>Endopterygota</taxon>
        <taxon>Diptera</taxon>
        <taxon>Brachycera</taxon>
        <taxon>Muscomorpha</taxon>
        <taxon>Tephritoidea</taxon>
        <taxon>Tephritidae</taxon>
        <taxon>Ceratitis</taxon>
        <taxon>Ceratitis</taxon>
    </lineage>
</organism>
<comment type="subcellular location">
    <subcellularLocation>
        <location evidence="1 7">Nucleus</location>
    </subcellularLocation>
</comment>
<evidence type="ECO:0000313" key="11">
    <source>
        <dbReference type="EMBL" id="JAB98106.1"/>
    </source>
</evidence>
<sequence length="332" mass="38085">LSFAPCYYFVYNLIFVLFCSFPIEVHKKTIMNNTCDGLNVSQPLERKQRLRELIDINREIHTRLAEQSIEDTLNQLSSVVKSSDIIHGEGNITDRAEHTSEVMRDAQLLKMNHELMSKVFQQSSLMGSFSEQIYQNAIRQAVATQGEDDWKPLTEIACSIARMARAKSSMLGAYKVEVKERIAKERQQRKKAEQAEEKQPERVDKLQRKDKGANKLNIVGGQLRRLLNNNSGRPIPYYKLIIDPKNFMNTVENAFQIAFLARDNLIAIEPGEDNYPHVRLVHSEEVNSVKETTQAICTLNLEKCRVSLKAESVKYRRLIDAFFLHVGNDSLL</sequence>
<comment type="subunit">
    <text evidence="7">Component of the SMC5-SMC6 complex.</text>
</comment>